<protein>
    <submittedName>
        <fullName evidence="1">Uncharacterized protein</fullName>
    </submittedName>
</protein>
<name>G9XLA6_DESHA</name>
<organism evidence="1 2">
    <name type="scientific">Desulfitobacterium hafniense DP7</name>
    <dbReference type="NCBI Taxonomy" id="537010"/>
    <lineage>
        <taxon>Bacteria</taxon>
        <taxon>Bacillati</taxon>
        <taxon>Bacillota</taxon>
        <taxon>Clostridia</taxon>
        <taxon>Eubacteriales</taxon>
        <taxon>Desulfitobacteriaceae</taxon>
        <taxon>Desulfitobacterium</taxon>
    </lineage>
</organism>
<dbReference type="Proteomes" id="UP000004416">
    <property type="component" value="Unassembled WGS sequence"/>
</dbReference>
<proteinExistence type="predicted"/>
<dbReference type="EMBL" id="AFZX01000040">
    <property type="protein sequence ID" value="EHL07623.1"/>
    <property type="molecule type" value="Genomic_DNA"/>
</dbReference>
<dbReference type="PATRIC" id="fig|537010.4.peg.1623"/>
<dbReference type="AlphaFoldDB" id="G9XLA6"/>
<gene>
    <name evidence="1" type="ORF">HMPREF0322_01740</name>
</gene>
<reference evidence="1 2" key="1">
    <citation type="submission" date="2011-08" db="EMBL/GenBank/DDBJ databases">
        <authorList>
            <person name="Weinstock G."/>
            <person name="Sodergren E."/>
            <person name="Clifton S."/>
            <person name="Fulton L."/>
            <person name="Fulton B."/>
            <person name="Courtney L."/>
            <person name="Fronick C."/>
            <person name="Harrison M."/>
            <person name="Strong C."/>
            <person name="Farmer C."/>
            <person name="Delahaunty K."/>
            <person name="Markovic C."/>
            <person name="Hall O."/>
            <person name="Minx P."/>
            <person name="Tomlinson C."/>
            <person name="Mitreva M."/>
            <person name="Hou S."/>
            <person name="Chen J."/>
            <person name="Wollam A."/>
            <person name="Pepin K.H."/>
            <person name="Johnson M."/>
            <person name="Bhonagiri V."/>
            <person name="Zhang X."/>
            <person name="Suruliraj S."/>
            <person name="Warren W."/>
            <person name="Chinwalla A."/>
            <person name="Mardis E.R."/>
            <person name="Wilson R.K."/>
        </authorList>
    </citation>
    <scope>NUCLEOTIDE SEQUENCE [LARGE SCALE GENOMIC DNA]</scope>
    <source>
        <strain evidence="1 2">DP7</strain>
    </source>
</reference>
<evidence type="ECO:0000313" key="1">
    <source>
        <dbReference type="EMBL" id="EHL07623.1"/>
    </source>
</evidence>
<comment type="caution">
    <text evidence="1">The sequence shown here is derived from an EMBL/GenBank/DDBJ whole genome shotgun (WGS) entry which is preliminary data.</text>
</comment>
<accession>G9XLA6</accession>
<dbReference type="HOGENOM" id="CLU_3182854_0_0_9"/>
<evidence type="ECO:0000313" key="2">
    <source>
        <dbReference type="Proteomes" id="UP000004416"/>
    </source>
</evidence>
<sequence length="46" mass="5212">MYKGPLPNELYSSLSSGPFKLTSFSKFKKGIDVLIYECQNIHNSTK</sequence>